<proteinExistence type="predicted"/>
<organism evidence="1 2">
    <name type="scientific">Acaulospora colombiana</name>
    <dbReference type="NCBI Taxonomy" id="27376"/>
    <lineage>
        <taxon>Eukaryota</taxon>
        <taxon>Fungi</taxon>
        <taxon>Fungi incertae sedis</taxon>
        <taxon>Mucoromycota</taxon>
        <taxon>Glomeromycotina</taxon>
        <taxon>Glomeromycetes</taxon>
        <taxon>Diversisporales</taxon>
        <taxon>Acaulosporaceae</taxon>
        <taxon>Acaulospora</taxon>
    </lineage>
</organism>
<evidence type="ECO:0000313" key="2">
    <source>
        <dbReference type="Proteomes" id="UP000789525"/>
    </source>
</evidence>
<sequence>MIETKRLQPQIDANDEEDSPTDTTNPAFPDESPTLPPTPGDTNGLENSDPTPTRPLSPQSQSSQHSTLASLTRPPNRPVLNLHNTASSYATNPPNYFQVTSPKITPPLPQANAFTTGPSSPETLTWTKPQTSGDIPSPRRAHTTAYYNDRISDLNNLVWKRLELKGRPPISRGYHTSNLVGSKLVVYGGSDGHECFSDVHILDLEKNTWTQIDVANSHKRLSHTATQSQWSGKLVEFMVPHHRAEGITPQYCMIHGFSCLVDTMATPSLMTFMS</sequence>
<keyword evidence="2" id="KW-1185">Reference proteome</keyword>
<dbReference type="Proteomes" id="UP000789525">
    <property type="component" value="Unassembled WGS sequence"/>
</dbReference>
<protein>
    <submittedName>
        <fullName evidence="1">4854_t:CDS:1</fullName>
    </submittedName>
</protein>
<reference evidence="1" key="1">
    <citation type="submission" date="2021-06" db="EMBL/GenBank/DDBJ databases">
        <authorList>
            <person name="Kallberg Y."/>
            <person name="Tangrot J."/>
            <person name="Rosling A."/>
        </authorList>
    </citation>
    <scope>NUCLEOTIDE SEQUENCE</scope>
    <source>
        <strain evidence="1">CL356</strain>
    </source>
</reference>
<evidence type="ECO:0000313" key="1">
    <source>
        <dbReference type="EMBL" id="CAG8524912.1"/>
    </source>
</evidence>
<comment type="caution">
    <text evidence="1">The sequence shown here is derived from an EMBL/GenBank/DDBJ whole genome shotgun (WGS) entry which is preliminary data.</text>
</comment>
<name>A0ACA9LGW2_9GLOM</name>
<accession>A0ACA9LGW2</accession>
<dbReference type="EMBL" id="CAJVPT010005881">
    <property type="protein sequence ID" value="CAG8524912.1"/>
    <property type="molecule type" value="Genomic_DNA"/>
</dbReference>
<gene>
    <name evidence="1" type="ORF">ACOLOM_LOCUS3821</name>
</gene>